<accession>A0AAW0GCH7</accession>
<dbReference type="EMBL" id="JASBNA010000012">
    <property type="protein sequence ID" value="KAK7687834.1"/>
    <property type="molecule type" value="Genomic_DNA"/>
</dbReference>
<dbReference type="Proteomes" id="UP001385951">
    <property type="component" value="Unassembled WGS sequence"/>
</dbReference>
<reference evidence="1 2" key="1">
    <citation type="submission" date="2022-09" db="EMBL/GenBank/DDBJ databases">
        <authorList>
            <person name="Palmer J.M."/>
        </authorList>
    </citation>
    <scope>NUCLEOTIDE SEQUENCE [LARGE SCALE GENOMIC DNA]</scope>
    <source>
        <strain evidence="1 2">DSM 7382</strain>
    </source>
</reference>
<protein>
    <submittedName>
        <fullName evidence="1">Uncharacterized protein</fullName>
    </submittedName>
</protein>
<sequence>MWESRVRPQTLSLEKGNEVAHDCKKILVTSDINDVDVEIRESLVTPLSGPRLLSPIVFHSNPTADLRNLLTPTLGLPIAHKSTPSIEGTGGFFVKCGDSKKLFLVTACHVVFNPKTDGNNTFKHQTSAPRQDVLILGDSRFKLLLTHIEKKIELLSDCISVHEKRIKLFENIATEEAIEECTINRNELARVEKAMGTLQTFHDDISKRWTNKDMRVLGHVIYSPPIEFDVGAEQCTQDFAIIEINPSKIDDTNFKGNVIDLGTTISPGVFTRMMYSSNPSAHSFSYPDDCLLKLDGTIPLYDMQHPPDLDQHGEPCLTVIMHGGATGLSVGRANWWREFRRS</sequence>
<organism evidence="1 2">
    <name type="scientific">Cerrena zonata</name>
    <dbReference type="NCBI Taxonomy" id="2478898"/>
    <lineage>
        <taxon>Eukaryota</taxon>
        <taxon>Fungi</taxon>
        <taxon>Dikarya</taxon>
        <taxon>Basidiomycota</taxon>
        <taxon>Agaricomycotina</taxon>
        <taxon>Agaricomycetes</taxon>
        <taxon>Polyporales</taxon>
        <taxon>Cerrenaceae</taxon>
        <taxon>Cerrena</taxon>
    </lineage>
</organism>
<proteinExistence type="predicted"/>
<comment type="caution">
    <text evidence="1">The sequence shown here is derived from an EMBL/GenBank/DDBJ whole genome shotgun (WGS) entry which is preliminary data.</text>
</comment>
<dbReference type="AlphaFoldDB" id="A0AAW0GCH7"/>
<gene>
    <name evidence="1" type="ORF">QCA50_009053</name>
</gene>
<name>A0AAW0GCH7_9APHY</name>
<evidence type="ECO:0000313" key="2">
    <source>
        <dbReference type="Proteomes" id="UP001385951"/>
    </source>
</evidence>
<keyword evidence="2" id="KW-1185">Reference proteome</keyword>
<evidence type="ECO:0000313" key="1">
    <source>
        <dbReference type="EMBL" id="KAK7687834.1"/>
    </source>
</evidence>